<evidence type="ECO:0000256" key="8">
    <source>
        <dbReference type="ARBA" id="ARBA00023004"/>
    </source>
</evidence>
<evidence type="ECO:0000256" key="13">
    <source>
        <dbReference type="SAM" id="Coils"/>
    </source>
</evidence>
<evidence type="ECO:0000256" key="7">
    <source>
        <dbReference type="ARBA" id="ARBA00022723"/>
    </source>
</evidence>
<feature type="binding site" evidence="12">
    <location>
        <position position="228"/>
    </location>
    <ligand>
        <name>iminosuccinate</name>
        <dbReference type="ChEBI" id="CHEBI:77875"/>
    </ligand>
</feature>
<evidence type="ECO:0000256" key="9">
    <source>
        <dbReference type="ARBA" id="ARBA00023014"/>
    </source>
</evidence>
<organism evidence="14 15">
    <name type="scientific">Alkalibacter saccharofermentans DSM 14828</name>
    <dbReference type="NCBI Taxonomy" id="1120975"/>
    <lineage>
        <taxon>Bacteria</taxon>
        <taxon>Bacillati</taxon>
        <taxon>Bacillota</taxon>
        <taxon>Clostridia</taxon>
        <taxon>Eubacteriales</taxon>
        <taxon>Eubacteriaceae</taxon>
        <taxon>Alkalibacter</taxon>
    </lineage>
</organism>
<keyword evidence="12" id="KW-0963">Cytoplasm</keyword>
<keyword evidence="4 12" id="KW-0004">4Fe-4S</keyword>
<sequence>MYIHLLIYRESEDNMVENLKDKINRLKKEKNAVILAHYYQRPEIQDIADVVGDSYFLSKYAQECKEEVIVFCGVLFMAESAKILSPEKTVLLPVYDAGCPMADMADYEDIKEFVKDYPEAAVVAYINSSTEVKTLCDVCVTSSSAEKIIRNLPQEDIVFLPDRNLGGYLAEKIPEKNFILWDGFCITHEKVDADSIVQIKQQLSDAKVLVHPECPKPVRDLADYIGSTSGIIDFATKSDAADFVIVTEEGIMHELKTKNPEKNFYVPGKTMTCINMKKITLEDVCESLEKMKYPITLDEEVRLNAFKSLENMHKLSR</sequence>
<name>A0A1M4TMU9_9FIRM</name>
<dbReference type="Gene3D" id="3.40.50.10800">
    <property type="entry name" value="NadA-like"/>
    <property type="match status" value="3"/>
</dbReference>
<protein>
    <recommendedName>
        <fullName evidence="11 12">Quinolinate synthase</fullName>
        <ecNumber evidence="3 12">2.5.1.72</ecNumber>
    </recommendedName>
</protein>
<proteinExistence type="inferred from homology"/>
<dbReference type="GO" id="GO:0051539">
    <property type="term" value="F:4 iron, 4 sulfur cluster binding"/>
    <property type="evidence" value="ECO:0007669"/>
    <property type="project" value="UniProtKB-KW"/>
</dbReference>
<feature type="coiled-coil region" evidence="13">
    <location>
        <begin position="9"/>
        <end position="36"/>
    </location>
</feature>
<feature type="binding site" evidence="12">
    <location>
        <position position="37"/>
    </location>
    <ligand>
        <name>iminosuccinate</name>
        <dbReference type="ChEBI" id="CHEBI:77875"/>
    </ligand>
</feature>
<evidence type="ECO:0000256" key="5">
    <source>
        <dbReference type="ARBA" id="ARBA00022642"/>
    </source>
</evidence>
<dbReference type="GO" id="GO:0005829">
    <property type="term" value="C:cytosol"/>
    <property type="evidence" value="ECO:0007669"/>
    <property type="project" value="TreeGrafter"/>
</dbReference>
<dbReference type="GO" id="GO:0046872">
    <property type="term" value="F:metal ion binding"/>
    <property type="evidence" value="ECO:0007669"/>
    <property type="project" value="UniProtKB-KW"/>
</dbReference>
<evidence type="ECO:0000313" key="14">
    <source>
        <dbReference type="EMBL" id="SHE45800.1"/>
    </source>
</evidence>
<comment type="function">
    <text evidence="1 12">Catalyzes the condensation of iminoaspartate with dihydroxyacetone phosphate to form quinolinate.</text>
</comment>
<keyword evidence="8 12" id="KW-0408">Iron</keyword>
<keyword evidence="13" id="KW-0175">Coiled coil</keyword>
<dbReference type="FunFam" id="3.40.50.10800:FF:000001">
    <property type="entry name" value="Quinolinate synthase A"/>
    <property type="match status" value="1"/>
</dbReference>
<comment type="catalytic activity">
    <reaction evidence="10">
        <text>iminosuccinate + dihydroxyacetone phosphate = quinolinate + phosphate + 2 H2O + H(+)</text>
        <dbReference type="Rhea" id="RHEA:25888"/>
        <dbReference type="ChEBI" id="CHEBI:15377"/>
        <dbReference type="ChEBI" id="CHEBI:15378"/>
        <dbReference type="ChEBI" id="CHEBI:29959"/>
        <dbReference type="ChEBI" id="CHEBI:43474"/>
        <dbReference type="ChEBI" id="CHEBI:57642"/>
        <dbReference type="ChEBI" id="CHEBI:77875"/>
        <dbReference type="EC" id="2.5.1.72"/>
    </reaction>
    <physiologicalReaction direction="left-to-right" evidence="10">
        <dbReference type="Rhea" id="RHEA:25889"/>
    </physiologicalReaction>
</comment>
<dbReference type="InterPro" id="IPR003473">
    <property type="entry name" value="NadA"/>
</dbReference>
<dbReference type="STRING" id="1120975.SAMN02746064_00550"/>
<dbReference type="SUPFAM" id="SSF142754">
    <property type="entry name" value="NadA-like"/>
    <property type="match status" value="1"/>
</dbReference>
<comment type="cofactor">
    <cofactor evidence="12">
        <name>[4Fe-4S] cluster</name>
        <dbReference type="ChEBI" id="CHEBI:49883"/>
    </cofactor>
    <text evidence="12">Binds 1 [4Fe-4S] cluster per subunit.</text>
</comment>
<evidence type="ECO:0000256" key="1">
    <source>
        <dbReference type="ARBA" id="ARBA00003791"/>
    </source>
</evidence>
<feature type="binding site" evidence="12">
    <location>
        <position position="142"/>
    </location>
    <ligand>
        <name>iminosuccinate</name>
        <dbReference type="ChEBI" id="CHEBI:77875"/>
    </ligand>
</feature>
<feature type="binding site" evidence="12">
    <location>
        <position position="273"/>
    </location>
    <ligand>
        <name>[4Fe-4S] cluster</name>
        <dbReference type="ChEBI" id="CHEBI:49883"/>
    </ligand>
</feature>
<reference evidence="14 15" key="1">
    <citation type="submission" date="2016-11" db="EMBL/GenBank/DDBJ databases">
        <authorList>
            <person name="Jaros S."/>
            <person name="Januszkiewicz K."/>
            <person name="Wedrychowicz H."/>
        </authorList>
    </citation>
    <scope>NUCLEOTIDE SEQUENCE [LARGE SCALE GENOMIC DNA]</scope>
    <source>
        <strain evidence="14 15">DSM 14828</strain>
    </source>
</reference>
<evidence type="ECO:0000256" key="2">
    <source>
        <dbReference type="ARBA" id="ARBA00005065"/>
    </source>
</evidence>
<keyword evidence="6 12" id="KW-0808">Transferase</keyword>
<evidence type="ECO:0000256" key="12">
    <source>
        <dbReference type="HAMAP-Rule" id="MF_00568"/>
    </source>
</evidence>
<dbReference type="NCBIfam" id="NF006878">
    <property type="entry name" value="PRK09375.1-2"/>
    <property type="match status" value="1"/>
</dbReference>
<feature type="binding site" evidence="12">
    <location>
        <begin position="211"/>
        <end position="213"/>
    </location>
    <ligand>
        <name>iminosuccinate</name>
        <dbReference type="ChEBI" id="CHEBI:77875"/>
    </ligand>
</feature>
<comment type="subcellular location">
    <subcellularLocation>
        <location evidence="12">Cytoplasm</location>
    </subcellularLocation>
</comment>
<dbReference type="HAMAP" id="MF_00568">
    <property type="entry name" value="NadA_type2"/>
    <property type="match status" value="1"/>
</dbReference>
<feature type="binding site" evidence="12">
    <location>
        <position position="99"/>
    </location>
    <ligand>
        <name>[4Fe-4S] cluster</name>
        <dbReference type="ChEBI" id="CHEBI:49883"/>
    </ligand>
</feature>
<gene>
    <name evidence="12" type="primary">nadA</name>
    <name evidence="14" type="ORF">SAMN02746064_00550</name>
</gene>
<dbReference type="PANTHER" id="PTHR30573:SF0">
    <property type="entry name" value="QUINOLINATE SYNTHASE, CHLOROPLASTIC"/>
    <property type="match status" value="1"/>
</dbReference>
<dbReference type="InterPro" id="IPR036094">
    <property type="entry name" value="NadA_sf"/>
</dbReference>
<feature type="binding site" evidence="12">
    <location>
        <begin position="125"/>
        <end position="127"/>
    </location>
    <ligand>
        <name>iminosuccinate</name>
        <dbReference type="ChEBI" id="CHEBI:77875"/>
    </ligand>
</feature>
<keyword evidence="5 12" id="KW-0662">Pyridine nucleotide biosynthesis</keyword>
<comment type="similarity">
    <text evidence="12">Belongs to the quinolinate synthase family. Type 2 subfamily.</text>
</comment>
<dbReference type="GO" id="GO:0034628">
    <property type="term" value="P:'de novo' NAD+ biosynthetic process from L-aspartate"/>
    <property type="evidence" value="ECO:0007669"/>
    <property type="project" value="TreeGrafter"/>
</dbReference>
<dbReference type="Proteomes" id="UP000184251">
    <property type="component" value="Unassembled WGS sequence"/>
</dbReference>
<feature type="binding site" evidence="12">
    <location>
        <position position="185"/>
    </location>
    <ligand>
        <name>[4Fe-4S] cluster</name>
        <dbReference type="ChEBI" id="CHEBI:49883"/>
    </ligand>
</feature>
<dbReference type="EC" id="2.5.1.72" evidence="3 12"/>
<dbReference type="EMBL" id="FQTU01000002">
    <property type="protein sequence ID" value="SHE45800.1"/>
    <property type="molecule type" value="Genomic_DNA"/>
</dbReference>
<dbReference type="InterPro" id="IPR023066">
    <property type="entry name" value="Quinolinate_synth_type2"/>
</dbReference>
<evidence type="ECO:0000256" key="4">
    <source>
        <dbReference type="ARBA" id="ARBA00022485"/>
    </source>
</evidence>
<keyword evidence="9 12" id="KW-0411">Iron-sulfur</keyword>
<dbReference type="PANTHER" id="PTHR30573">
    <property type="entry name" value="QUINOLINATE SYNTHETASE A"/>
    <property type="match status" value="1"/>
</dbReference>
<comment type="pathway">
    <text evidence="2 12">Cofactor biosynthesis; NAD(+) biosynthesis; quinolinate from iminoaspartate: step 1/1.</text>
</comment>
<evidence type="ECO:0000256" key="10">
    <source>
        <dbReference type="ARBA" id="ARBA00050125"/>
    </source>
</evidence>
<feature type="binding site" evidence="12">
    <location>
        <position position="54"/>
    </location>
    <ligand>
        <name>iminosuccinate</name>
        <dbReference type="ChEBI" id="CHEBI:77875"/>
    </ligand>
</feature>
<dbReference type="GO" id="GO:0008987">
    <property type="term" value="F:quinolinate synthetase A activity"/>
    <property type="evidence" value="ECO:0007669"/>
    <property type="project" value="UniProtKB-UniRule"/>
</dbReference>
<dbReference type="UniPathway" id="UPA00253">
    <property type="reaction ID" value="UER00327"/>
</dbReference>
<dbReference type="AlphaFoldDB" id="A0A1M4TMU9"/>
<dbReference type="Pfam" id="PF02445">
    <property type="entry name" value="NadA"/>
    <property type="match status" value="1"/>
</dbReference>
<keyword evidence="7 12" id="KW-0479">Metal-binding</keyword>
<evidence type="ECO:0000256" key="6">
    <source>
        <dbReference type="ARBA" id="ARBA00022679"/>
    </source>
</evidence>
<evidence type="ECO:0000256" key="3">
    <source>
        <dbReference type="ARBA" id="ARBA00012669"/>
    </source>
</evidence>
<keyword evidence="15" id="KW-1185">Reference proteome</keyword>
<evidence type="ECO:0000256" key="11">
    <source>
        <dbReference type="ARBA" id="ARBA00073059"/>
    </source>
</evidence>
<dbReference type="NCBIfam" id="TIGR00550">
    <property type="entry name" value="nadA"/>
    <property type="match status" value="1"/>
</dbReference>
<accession>A0A1M4TMU9</accession>
<evidence type="ECO:0000313" key="15">
    <source>
        <dbReference type="Proteomes" id="UP000184251"/>
    </source>
</evidence>